<dbReference type="Pfam" id="PF08282">
    <property type="entry name" value="Hydrolase_3"/>
    <property type="match status" value="1"/>
</dbReference>
<dbReference type="PROSITE" id="PS01229">
    <property type="entry name" value="COF_2"/>
    <property type="match status" value="1"/>
</dbReference>
<dbReference type="Gene3D" id="3.40.50.1000">
    <property type="entry name" value="HAD superfamily/HAD-like"/>
    <property type="match status" value="1"/>
</dbReference>
<dbReference type="InterPro" id="IPR006379">
    <property type="entry name" value="HAD-SF_hydro_IIB"/>
</dbReference>
<dbReference type="InterPro" id="IPR023214">
    <property type="entry name" value="HAD_sf"/>
</dbReference>
<gene>
    <name evidence="1" type="ORF">BEP19_08980</name>
</gene>
<dbReference type="SFLD" id="SFLDS00003">
    <property type="entry name" value="Haloacid_Dehalogenase"/>
    <property type="match status" value="1"/>
</dbReference>
<dbReference type="EMBL" id="MCHY01000008">
    <property type="protein sequence ID" value="RKD24508.1"/>
    <property type="molecule type" value="Genomic_DNA"/>
</dbReference>
<dbReference type="SUPFAM" id="SSF56784">
    <property type="entry name" value="HAD-like"/>
    <property type="match status" value="1"/>
</dbReference>
<dbReference type="SFLD" id="SFLDG01144">
    <property type="entry name" value="C2.B.4:_PGP_Like"/>
    <property type="match status" value="1"/>
</dbReference>
<protein>
    <submittedName>
        <fullName evidence="1">Hydrolase Cof</fullName>
    </submittedName>
</protein>
<dbReference type="InterPro" id="IPR000150">
    <property type="entry name" value="Cof"/>
</dbReference>
<dbReference type="AlphaFoldDB" id="A0A419SKR9"/>
<dbReference type="OrthoDB" id="9810101at2"/>
<dbReference type="SFLD" id="SFLDG01140">
    <property type="entry name" value="C2.B:_Phosphomannomutase_and_P"/>
    <property type="match status" value="1"/>
</dbReference>
<dbReference type="NCBIfam" id="TIGR01484">
    <property type="entry name" value="HAD-SF-IIB"/>
    <property type="match status" value="1"/>
</dbReference>
<dbReference type="InterPro" id="IPR036412">
    <property type="entry name" value="HAD-like_sf"/>
</dbReference>
<name>A0A419SKR9_9BACL</name>
<dbReference type="RefSeq" id="WP_120189802.1">
    <property type="nucleotide sequence ID" value="NZ_MCHY01000008.1"/>
</dbReference>
<dbReference type="PANTHER" id="PTHR10000:SF25">
    <property type="entry name" value="PHOSPHATASE YKRA-RELATED"/>
    <property type="match status" value="1"/>
</dbReference>
<dbReference type="Gene3D" id="3.30.1240.10">
    <property type="match status" value="1"/>
</dbReference>
<proteinExistence type="predicted"/>
<reference evidence="1 2" key="1">
    <citation type="submission" date="2016-08" db="EMBL/GenBank/DDBJ databases">
        <title>Novel Firmicute Genomes.</title>
        <authorList>
            <person name="Poppleton D.I."/>
            <person name="Gribaldo S."/>
        </authorList>
    </citation>
    <scope>NUCLEOTIDE SEQUENCE [LARGE SCALE GENOMIC DNA]</scope>
    <source>
        <strain evidence="1 2">RAOx-1</strain>
    </source>
</reference>
<organism evidence="1 2">
    <name type="scientific">Ammoniphilus oxalaticus</name>
    <dbReference type="NCBI Taxonomy" id="66863"/>
    <lineage>
        <taxon>Bacteria</taxon>
        <taxon>Bacillati</taxon>
        <taxon>Bacillota</taxon>
        <taxon>Bacilli</taxon>
        <taxon>Bacillales</taxon>
        <taxon>Paenibacillaceae</taxon>
        <taxon>Aneurinibacillus group</taxon>
        <taxon>Ammoniphilus</taxon>
    </lineage>
</organism>
<keyword evidence="1" id="KW-0378">Hydrolase</keyword>
<evidence type="ECO:0000313" key="2">
    <source>
        <dbReference type="Proteomes" id="UP000284219"/>
    </source>
</evidence>
<dbReference type="PROSITE" id="PS01228">
    <property type="entry name" value="COF_1"/>
    <property type="match status" value="1"/>
</dbReference>
<dbReference type="GO" id="GO:0016791">
    <property type="term" value="F:phosphatase activity"/>
    <property type="evidence" value="ECO:0007669"/>
    <property type="project" value="TreeGrafter"/>
</dbReference>
<dbReference type="PANTHER" id="PTHR10000">
    <property type="entry name" value="PHOSPHOSERINE PHOSPHATASE"/>
    <property type="match status" value="1"/>
</dbReference>
<dbReference type="GO" id="GO:0005829">
    <property type="term" value="C:cytosol"/>
    <property type="evidence" value="ECO:0007669"/>
    <property type="project" value="TreeGrafter"/>
</dbReference>
<keyword evidence="2" id="KW-1185">Reference proteome</keyword>
<dbReference type="Proteomes" id="UP000284219">
    <property type="component" value="Unassembled WGS sequence"/>
</dbReference>
<dbReference type="GO" id="GO:0000287">
    <property type="term" value="F:magnesium ion binding"/>
    <property type="evidence" value="ECO:0007669"/>
    <property type="project" value="TreeGrafter"/>
</dbReference>
<dbReference type="CDD" id="cd07517">
    <property type="entry name" value="HAD_HPP"/>
    <property type="match status" value="1"/>
</dbReference>
<accession>A0A419SKR9</accession>
<dbReference type="NCBIfam" id="TIGR00099">
    <property type="entry name" value="Cof-subfamily"/>
    <property type="match status" value="1"/>
</dbReference>
<comment type="caution">
    <text evidence="1">The sequence shown here is derived from an EMBL/GenBank/DDBJ whole genome shotgun (WGS) entry which is preliminary data.</text>
</comment>
<sequence length="269" mass="29923">MGKNGEGEGSGLLPYEIVFFDIDGTLLNEQQQIPEDTKAAIRQLQKSSVEVVLATGRAPYHLLDIAEELGIDSHISFNGTYAIHHGRVIHSQPLPIAAVESVRAFAREHNHRLVYLGDKQYVASHQQDEKIEQSFVELELAVPAYDAQFSQTNDVYQIVIYGDQQLQQTYQHQFSELNFVRWHPQAFDVIRADTSKAGGIETLLAHLNISREKAVAFGDGLNDREMLAYVGMGIAMGNAHEELKSLADFTTKHVNDGGITHGLQKIGMI</sequence>
<evidence type="ECO:0000313" key="1">
    <source>
        <dbReference type="EMBL" id="RKD24508.1"/>
    </source>
</evidence>